<dbReference type="AlphaFoldDB" id="A0A443IGV1"/>
<evidence type="ECO:0008006" key="3">
    <source>
        <dbReference type="Google" id="ProtNLM"/>
    </source>
</evidence>
<organism evidence="1 2">
    <name type="scientific">[Pantoea] beijingensis</name>
    <dbReference type="NCBI Taxonomy" id="1324864"/>
    <lineage>
        <taxon>Bacteria</taxon>
        <taxon>Pseudomonadati</taxon>
        <taxon>Pseudomonadota</taxon>
        <taxon>Gammaproteobacteria</taxon>
        <taxon>Enterobacterales</taxon>
        <taxon>Erwiniaceae</taxon>
        <taxon>Erwinia</taxon>
    </lineage>
</organism>
<comment type="caution">
    <text evidence="1">The sequence shown here is derived from an EMBL/GenBank/DDBJ whole genome shotgun (WGS) entry which is preliminary data.</text>
</comment>
<sequence>MNQRILFFLSITIIAVGIVGIALQKKPQPEEEAVVPSSSQPVEHTILIAKSLRSIKSGDTLERSDYQMIPVKVSSELNDPRDISSLSASDGLRGFMVKNDLKKDEVIIPSSVVSPNSPDFMKEMLSENEMPYAFPVKEIDDYLLSTLRVGDKVSLYIKIKETDRYKESRVVLDETPFNNEGSGSRRTDKNTQPLYTINQIFEQLTVLESKRKEKDENSNESRYGTNSSYAGTIILRLNKEQLAKLRVIENVGEIFLLPAGSRTDKSLKRIRMDEVLPMLRSKREIRSLKEVRGQQ</sequence>
<dbReference type="EMBL" id="JMEE01000002">
    <property type="protein sequence ID" value="RWR03307.1"/>
    <property type="molecule type" value="Genomic_DNA"/>
</dbReference>
<keyword evidence="2" id="KW-1185">Reference proteome</keyword>
<proteinExistence type="predicted"/>
<protein>
    <recommendedName>
        <fullName evidence="3">Pilus assembly protein CpaB</fullName>
    </recommendedName>
</protein>
<dbReference type="Proteomes" id="UP000288794">
    <property type="component" value="Unassembled WGS sequence"/>
</dbReference>
<name>A0A443IGV1_9GAMM</name>
<dbReference type="RefSeq" id="WP_128175153.1">
    <property type="nucleotide sequence ID" value="NZ_CP071409.1"/>
</dbReference>
<evidence type="ECO:0000313" key="2">
    <source>
        <dbReference type="Proteomes" id="UP000288794"/>
    </source>
</evidence>
<gene>
    <name evidence="1" type="ORF">ED28_03145</name>
</gene>
<evidence type="ECO:0000313" key="1">
    <source>
        <dbReference type="EMBL" id="RWR03307.1"/>
    </source>
</evidence>
<reference evidence="1 2" key="1">
    <citation type="submission" date="2014-04" db="EMBL/GenBank/DDBJ databases">
        <title>Draft genome sequence of Pantoea beijingensis strain LMG 27579, an emerging pathogen to Pleurotus eryngii with potential industrial application.</title>
        <authorList>
            <person name="Xu F."/>
            <person name="Liu Y."/>
            <person name="Wang S."/>
            <person name="Yin Y."/>
            <person name="Ma Y."/>
            <person name="Zhao S."/>
            <person name="Rong C."/>
        </authorList>
    </citation>
    <scope>NUCLEOTIDE SEQUENCE [LARGE SCALE GENOMIC DNA]</scope>
    <source>
        <strain evidence="1 2">LMG 27579</strain>
    </source>
</reference>
<accession>A0A443IGV1</accession>